<dbReference type="InterPro" id="IPR013087">
    <property type="entry name" value="Znf_C2H2_type"/>
</dbReference>
<sequence length="178" mass="19978">MLARAKARAYAKGREAERAAAADAKRKGPTATADDALGSKKGQVYGCNRCGEEFRSFQALGGHRKLKLLSAWQTIGRRPTGTVHSLQKSSSSLASSTILKPWTRGPALTCMRQRLTENLAGRRRRKRRLLSRKNENEEEDEDDRWVNAIIVDPEQQCPHRHVAAPEEDDDELHLTLHL</sequence>
<gene>
    <name evidence="4" type="ORF">OPV22_018579</name>
</gene>
<dbReference type="PROSITE" id="PS50157">
    <property type="entry name" value="ZINC_FINGER_C2H2_2"/>
    <property type="match status" value="1"/>
</dbReference>
<organism evidence="4 5">
    <name type="scientific">Ensete ventricosum</name>
    <name type="common">Abyssinian banana</name>
    <name type="synonym">Musa ensete</name>
    <dbReference type="NCBI Taxonomy" id="4639"/>
    <lineage>
        <taxon>Eukaryota</taxon>
        <taxon>Viridiplantae</taxon>
        <taxon>Streptophyta</taxon>
        <taxon>Embryophyta</taxon>
        <taxon>Tracheophyta</taxon>
        <taxon>Spermatophyta</taxon>
        <taxon>Magnoliopsida</taxon>
        <taxon>Liliopsida</taxon>
        <taxon>Zingiberales</taxon>
        <taxon>Musaceae</taxon>
        <taxon>Ensete</taxon>
    </lineage>
</organism>
<reference evidence="4 5" key="1">
    <citation type="submission" date="2022-12" db="EMBL/GenBank/DDBJ databases">
        <title>Chromosome-scale assembly of the Ensete ventricosum genome.</title>
        <authorList>
            <person name="Dussert Y."/>
            <person name="Stocks J."/>
            <person name="Wendawek A."/>
            <person name="Woldeyes F."/>
            <person name="Nichols R.A."/>
            <person name="Borrell J.S."/>
        </authorList>
    </citation>
    <scope>NUCLEOTIDE SEQUENCE [LARGE SCALE GENOMIC DNA]</scope>
    <source>
        <strain evidence="5">cv. Maze</strain>
        <tissue evidence="4">Seeds</tissue>
    </source>
</reference>
<keyword evidence="1" id="KW-0863">Zinc-finger</keyword>
<dbReference type="Pfam" id="PF13912">
    <property type="entry name" value="zf-C2H2_6"/>
    <property type="match status" value="1"/>
</dbReference>
<keyword evidence="5" id="KW-1185">Reference proteome</keyword>
<evidence type="ECO:0000313" key="5">
    <source>
        <dbReference type="Proteomes" id="UP001222027"/>
    </source>
</evidence>
<dbReference type="GO" id="GO:0008270">
    <property type="term" value="F:zinc ion binding"/>
    <property type="evidence" value="ECO:0007669"/>
    <property type="project" value="UniProtKB-KW"/>
</dbReference>
<evidence type="ECO:0000313" key="4">
    <source>
        <dbReference type="EMBL" id="KAJ8486094.1"/>
    </source>
</evidence>
<keyword evidence="1" id="KW-0479">Metal-binding</keyword>
<evidence type="ECO:0000259" key="3">
    <source>
        <dbReference type="PROSITE" id="PS50157"/>
    </source>
</evidence>
<dbReference type="EMBL" id="JAQQAF010000005">
    <property type="protein sequence ID" value="KAJ8486094.1"/>
    <property type="molecule type" value="Genomic_DNA"/>
</dbReference>
<dbReference type="Proteomes" id="UP001222027">
    <property type="component" value="Unassembled WGS sequence"/>
</dbReference>
<evidence type="ECO:0000256" key="1">
    <source>
        <dbReference type="PROSITE-ProRule" id="PRU00042"/>
    </source>
</evidence>
<evidence type="ECO:0000256" key="2">
    <source>
        <dbReference type="SAM" id="MobiDB-lite"/>
    </source>
</evidence>
<name>A0AAV8R0I5_ENSVE</name>
<accession>A0AAV8R0I5</accession>
<feature type="compositionally biased region" description="Basic residues" evidence="2">
    <location>
        <begin position="1"/>
        <end position="11"/>
    </location>
</feature>
<protein>
    <recommendedName>
        <fullName evidence="3">C2H2-type domain-containing protein</fullName>
    </recommendedName>
</protein>
<feature type="compositionally biased region" description="Basic and acidic residues" evidence="2">
    <location>
        <begin position="12"/>
        <end position="26"/>
    </location>
</feature>
<feature type="domain" description="C2H2-type" evidence="3">
    <location>
        <begin position="45"/>
        <end position="79"/>
    </location>
</feature>
<dbReference type="AlphaFoldDB" id="A0AAV8R0I5"/>
<feature type="region of interest" description="Disordered" evidence="2">
    <location>
        <begin position="1"/>
        <end position="38"/>
    </location>
</feature>
<comment type="caution">
    <text evidence="4">The sequence shown here is derived from an EMBL/GenBank/DDBJ whole genome shotgun (WGS) entry which is preliminary data.</text>
</comment>
<keyword evidence="1" id="KW-0862">Zinc</keyword>
<proteinExistence type="predicted"/>